<proteinExistence type="predicted"/>
<dbReference type="Gene3D" id="3.30.420.10">
    <property type="entry name" value="Ribonuclease H-like superfamily/Ribonuclease H"/>
    <property type="match status" value="1"/>
</dbReference>
<gene>
    <name evidence="3" type="ORF">SAMN06295905_1608</name>
</gene>
<feature type="compositionally biased region" description="Polar residues" evidence="1">
    <location>
        <begin position="720"/>
        <end position="729"/>
    </location>
</feature>
<reference evidence="4" key="1">
    <citation type="submission" date="2017-04" db="EMBL/GenBank/DDBJ databases">
        <authorList>
            <person name="Varghese N."/>
            <person name="Submissions S."/>
        </authorList>
    </citation>
    <scope>NUCLEOTIDE SEQUENCE [LARGE SCALE GENOMIC DNA]</scope>
</reference>
<evidence type="ECO:0000313" key="4">
    <source>
        <dbReference type="Proteomes" id="UP000194474"/>
    </source>
</evidence>
<dbReference type="EMBL" id="FXWK01000001">
    <property type="protein sequence ID" value="SMQ68629.1"/>
    <property type="molecule type" value="Genomic_DNA"/>
</dbReference>
<dbReference type="InterPro" id="IPR012337">
    <property type="entry name" value="RNaseH-like_sf"/>
</dbReference>
<dbReference type="InterPro" id="IPR001584">
    <property type="entry name" value="Integrase_cat-core"/>
</dbReference>
<name>A0A1Y6F230_9HYPH</name>
<keyword evidence="4" id="KW-1185">Reference proteome</keyword>
<feature type="domain" description="Integrase catalytic" evidence="2">
    <location>
        <begin position="298"/>
        <end position="515"/>
    </location>
</feature>
<accession>A0A1Y6F230</accession>
<dbReference type="SUPFAM" id="SSF53098">
    <property type="entry name" value="Ribonuclease H-like"/>
    <property type="match status" value="1"/>
</dbReference>
<dbReference type="GO" id="GO:0003676">
    <property type="term" value="F:nucleic acid binding"/>
    <property type="evidence" value="ECO:0007669"/>
    <property type="project" value="InterPro"/>
</dbReference>
<feature type="region of interest" description="Disordered" evidence="1">
    <location>
        <begin position="684"/>
        <end position="729"/>
    </location>
</feature>
<evidence type="ECO:0000259" key="2">
    <source>
        <dbReference type="PROSITE" id="PS50994"/>
    </source>
</evidence>
<dbReference type="InterPro" id="IPR036397">
    <property type="entry name" value="RNaseH_sf"/>
</dbReference>
<dbReference type="GO" id="GO:0015074">
    <property type="term" value="P:DNA integration"/>
    <property type="evidence" value="ECO:0007669"/>
    <property type="project" value="InterPro"/>
</dbReference>
<dbReference type="PROSITE" id="PS50994">
    <property type="entry name" value="INTEGRASE"/>
    <property type="match status" value="1"/>
</dbReference>
<dbReference type="Proteomes" id="UP000194474">
    <property type="component" value="Unassembled WGS sequence"/>
</dbReference>
<evidence type="ECO:0000256" key="1">
    <source>
        <dbReference type="SAM" id="MobiDB-lite"/>
    </source>
</evidence>
<protein>
    <recommendedName>
        <fullName evidence="2">Integrase catalytic domain-containing protein</fullName>
    </recommendedName>
</protein>
<evidence type="ECO:0000313" key="3">
    <source>
        <dbReference type="EMBL" id="SMQ68629.1"/>
    </source>
</evidence>
<organism evidence="3 4">
    <name type="scientific">Devosia lucknowensis</name>
    <dbReference type="NCBI Taxonomy" id="1096929"/>
    <lineage>
        <taxon>Bacteria</taxon>
        <taxon>Pseudomonadati</taxon>
        <taxon>Pseudomonadota</taxon>
        <taxon>Alphaproteobacteria</taxon>
        <taxon>Hyphomicrobiales</taxon>
        <taxon>Devosiaceae</taxon>
        <taxon>Devosia</taxon>
    </lineage>
</organism>
<sequence length="729" mass="81661">MRTKGHSQRKPWQRLDVHDGLVIEGVEYRVARSDRDGQLLYETARPAVRAFHDHQAWDVIRTQIGFKHEKGLHGPNAPKIRDIAGVEFISDIPSEQIRRMRWLEDLVIDLERRRRAGETTLDPTLVQALLDGEMGQSALQKLRTRQLGEKSPGGRPFVVYDISATALLKKRRDYLARGFAALRDGRHRSGNREAKLQPEVVAIIAVHLAQSISNPSATDRSIHDDIQDEIEERNEKTILRRAQAEAENSFFDAELLRVPDIKTIRAARSKLDPFHREIGRRGVDVAVQLYPAVRGKPDTLGPLDRVEYDESIVDAITLLTESGAWVFLTDDEKKLVKRVRMVIGVAICVATRCIVGMRIYRAGNGDETVATFRMIGEDKTNYLPPELRGKLSWHQHGGIGAVVLDQGAPNISDESRTLLANLGVPIVIAEAGRPSHRGVGERIFRTFGSYIYSFIDARTGSNVVDRRRYRPEGRASLTIDELWKMLAIGVVGVYQQTPHQELDGRTPADEWERLIDDYGVNALPDPNRKRVSYGRHSTRPVTRYGVPFAGLSYTNPLIDYHYLHGHGPLEIAGDTEDLGAISVRIGDTWYEAPCTDPDMRGVRWLDWKAACAPQKDLANDNAAKRRGARRLAKQAMTQIQEHARSRADTPPEIITAEMIERAERQIFGKYQHAEEDQPFKGGELGVAVEPYNGPDSGASNGVAESKPVAKPVRRARSRKGTGTTWSMGS</sequence>
<dbReference type="AlphaFoldDB" id="A0A1Y6F230"/>